<dbReference type="RefSeq" id="WP_155304833.1">
    <property type="nucleotide sequence ID" value="NZ_AP021875.1"/>
</dbReference>
<name>A0A5K7ZBY3_9BACT</name>
<dbReference type="PANTHER" id="PTHR43036">
    <property type="entry name" value="OSJNBB0011N17.9 PROTEIN"/>
    <property type="match status" value="1"/>
</dbReference>
<dbReference type="OrthoDB" id="529208at2"/>
<protein>
    <recommendedName>
        <fullName evidence="1">Methyltransferase type 11 domain-containing protein</fullName>
    </recommendedName>
</protein>
<dbReference type="GO" id="GO:0003755">
    <property type="term" value="F:peptidyl-prolyl cis-trans isomerase activity"/>
    <property type="evidence" value="ECO:0007669"/>
    <property type="project" value="InterPro"/>
</dbReference>
<dbReference type="Gene3D" id="3.40.50.150">
    <property type="entry name" value="Vaccinia Virus protein VP39"/>
    <property type="match status" value="1"/>
</dbReference>
<evidence type="ECO:0000259" key="1">
    <source>
        <dbReference type="Pfam" id="PF08241"/>
    </source>
</evidence>
<dbReference type="InterPro" id="IPR046357">
    <property type="entry name" value="PPIase_dom_sf"/>
</dbReference>
<accession>A0A5K7ZBY3</accession>
<dbReference type="AlphaFoldDB" id="A0A5K7ZBY3"/>
<dbReference type="EMBL" id="AP021875">
    <property type="protein sequence ID" value="BBO75964.1"/>
    <property type="molecule type" value="Genomic_DNA"/>
</dbReference>
<dbReference type="InterPro" id="IPR013216">
    <property type="entry name" value="Methyltransf_11"/>
</dbReference>
<dbReference type="SUPFAM" id="SSF53335">
    <property type="entry name" value="S-adenosyl-L-methionine-dependent methyltransferases"/>
    <property type="match status" value="1"/>
</dbReference>
<evidence type="ECO:0000313" key="2">
    <source>
        <dbReference type="EMBL" id="BBO75964.1"/>
    </source>
</evidence>
<reference evidence="2 3" key="1">
    <citation type="submission" date="2019-11" db="EMBL/GenBank/DDBJ databases">
        <title>Comparative genomics of hydrocarbon-degrading Desulfosarcina strains.</title>
        <authorList>
            <person name="Watanabe M."/>
            <person name="Kojima H."/>
            <person name="Fukui M."/>
        </authorList>
    </citation>
    <scope>NUCLEOTIDE SEQUENCE [LARGE SCALE GENOMIC DNA]</scope>
    <source>
        <strain evidence="2 3">PP31</strain>
    </source>
</reference>
<feature type="domain" description="Methyltransferase type 11" evidence="1">
    <location>
        <begin position="264"/>
        <end position="318"/>
    </location>
</feature>
<organism evidence="2 3">
    <name type="scientific">Desulfosarcina widdelii</name>
    <dbReference type="NCBI Taxonomy" id="947919"/>
    <lineage>
        <taxon>Bacteria</taxon>
        <taxon>Pseudomonadati</taxon>
        <taxon>Thermodesulfobacteriota</taxon>
        <taxon>Desulfobacteria</taxon>
        <taxon>Desulfobacterales</taxon>
        <taxon>Desulfosarcinaceae</taxon>
        <taxon>Desulfosarcina</taxon>
    </lineage>
</organism>
<dbReference type="Pfam" id="PF08241">
    <property type="entry name" value="Methyltransf_11"/>
    <property type="match status" value="1"/>
</dbReference>
<dbReference type="Proteomes" id="UP000427769">
    <property type="component" value="Chromosome"/>
</dbReference>
<gene>
    <name evidence="2" type="ORF">DSCW_33810</name>
</gene>
<keyword evidence="3" id="KW-1185">Reference proteome</keyword>
<dbReference type="GO" id="GO:0008757">
    <property type="term" value="F:S-adenosylmethionine-dependent methyltransferase activity"/>
    <property type="evidence" value="ECO:0007669"/>
    <property type="project" value="InterPro"/>
</dbReference>
<dbReference type="KEGG" id="dwd:DSCW_33810"/>
<dbReference type="InterPro" id="IPR029063">
    <property type="entry name" value="SAM-dependent_MTases_sf"/>
</dbReference>
<evidence type="ECO:0000313" key="3">
    <source>
        <dbReference type="Proteomes" id="UP000427769"/>
    </source>
</evidence>
<dbReference type="PANTHER" id="PTHR43036:SF2">
    <property type="entry name" value="OS04G0481300 PROTEIN"/>
    <property type="match status" value="1"/>
</dbReference>
<sequence>MERIERDSIADIFFHLKWESEHAHHLEGYSARNVNLWRDWLPDRVNRAVLGKPVWEQARVSFEPGVLFGNSRKPFKIDRKRFSMAPRAGRFYPQGRLSGIAGVFPQNIQPFRCVGIHNGHMEVDLGHPLASYPLSLSMTVGQVSAKTDERGGSSADWVGLLTDGPGMQARWQDIPTDFFSDAPFVRQNEQADSRFYAQPRLVHHLDETARDMVANLYKRFVKDDMQVLDLMSSWASHLPEDVKPAGVSGLGLNRIELEQNPRLTDIRVHDLNTNPVLPYDEASFDVVICSLSVEYLTQPLEVFADVARVLKPGGIFVVSFSNRWFPPKAVQIWERIHEFERVGLVMEYFLRSARFDNLGTYSMRGLPRPRKDKYAGELVFSDPVYAVWGSRVQG</sequence>
<proteinExistence type="predicted"/>
<dbReference type="Gene3D" id="3.10.50.40">
    <property type="match status" value="1"/>
</dbReference>
<dbReference type="CDD" id="cd02440">
    <property type="entry name" value="AdoMet_MTases"/>
    <property type="match status" value="1"/>
</dbReference>